<accession>A0A6C0LML1</accession>
<reference evidence="1" key="1">
    <citation type="journal article" date="2020" name="Nature">
        <title>Giant virus diversity and host interactions through global metagenomics.</title>
        <authorList>
            <person name="Schulz F."/>
            <person name="Roux S."/>
            <person name="Paez-Espino D."/>
            <person name="Jungbluth S."/>
            <person name="Walsh D.A."/>
            <person name="Denef V.J."/>
            <person name="McMahon K.D."/>
            <person name="Konstantinidis K.T."/>
            <person name="Eloe-Fadrosh E.A."/>
            <person name="Kyrpides N.C."/>
            <person name="Woyke T."/>
        </authorList>
    </citation>
    <scope>NUCLEOTIDE SEQUENCE</scope>
    <source>
        <strain evidence="1">GVMAG-M-3300027833-19</strain>
    </source>
</reference>
<dbReference type="AlphaFoldDB" id="A0A6C0LML1"/>
<sequence>MNNKQKKQYIKRHVDNEIIDIETARYIYRIIRDNEGIKPIRNVKNKENDGVFIDLNKVSDLSIDRIYNIVQKRVSNIVMN</sequence>
<dbReference type="EMBL" id="MN740509">
    <property type="protein sequence ID" value="QHU30492.1"/>
    <property type="molecule type" value="Genomic_DNA"/>
</dbReference>
<organism evidence="1">
    <name type="scientific">viral metagenome</name>
    <dbReference type="NCBI Taxonomy" id="1070528"/>
    <lineage>
        <taxon>unclassified sequences</taxon>
        <taxon>metagenomes</taxon>
        <taxon>organismal metagenomes</taxon>
    </lineage>
</organism>
<evidence type="ECO:0008006" key="2">
    <source>
        <dbReference type="Google" id="ProtNLM"/>
    </source>
</evidence>
<evidence type="ECO:0000313" key="1">
    <source>
        <dbReference type="EMBL" id="QHU30492.1"/>
    </source>
</evidence>
<proteinExistence type="predicted"/>
<name>A0A6C0LML1_9ZZZZ</name>
<protein>
    <recommendedName>
        <fullName evidence="2">NET domain-containing protein</fullName>
    </recommendedName>
</protein>